<feature type="region of interest" description="Disordered" evidence="1">
    <location>
        <begin position="129"/>
        <end position="151"/>
    </location>
</feature>
<comment type="caution">
    <text evidence="2">The sequence shown here is derived from an EMBL/GenBank/DDBJ whole genome shotgun (WGS) entry which is preliminary data.</text>
</comment>
<evidence type="ECO:0000313" key="3">
    <source>
        <dbReference type="Proteomes" id="UP000789941"/>
    </source>
</evidence>
<sequence>MAQSVPKERRGEEVGVQYAAVLPGGRVLTLTMTPEAERMLMASMYQAKSGRTLEKDPQLGKTADGRPLIQAQFAMSILQNLARHNTSEGEVPVRLTGRDEPLMVTVRVTNPKGQMVNPTNIAAVRDEMQTDIGKQEDKRSYGYQAKRVEKS</sequence>
<dbReference type="EMBL" id="CABMJJ010000003">
    <property type="protein sequence ID" value="VVC02861.1"/>
    <property type="molecule type" value="Genomic_DNA"/>
</dbReference>
<dbReference type="AlphaFoldDB" id="A0A5E4LMV7"/>
<accession>A0A5E4LMV7</accession>
<evidence type="ECO:0000256" key="1">
    <source>
        <dbReference type="SAM" id="MobiDB-lite"/>
    </source>
</evidence>
<organism evidence="2 3">
    <name type="scientific">Candidatus Bilamarchaeum dharawalense</name>
    <dbReference type="NCBI Taxonomy" id="2885759"/>
    <lineage>
        <taxon>Archaea</taxon>
        <taxon>Candidatus Micrarchaeota</taxon>
        <taxon>Candidatus Micrarchaeia</taxon>
        <taxon>Candidatus Anstonellales</taxon>
        <taxon>Candidatus Bilamarchaeaceae</taxon>
        <taxon>Candidatus Bilamarchaeum</taxon>
    </lineage>
</organism>
<dbReference type="Proteomes" id="UP000789941">
    <property type="component" value="Unassembled WGS sequence"/>
</dbReference>
<gene>
    <name evidence="2" type="ORF">LFW2832_01279</name>
</gene>
<protein>
    <submittedName>
        <fullName evidence="2">Uncharacterized protein</fullName>
    </submittedName>
</protein>
<reference evidence="2 3" key="1">
    <citation type="submission" date="2019-08" db="EMBL/GenBank/DDBJ databases">
        <authorList>
            <person name="Vazquez-Campos X."/>
        </authorList>
    </citation>
    <scope>NUCLEOTIDE SEQUENCE [LARGE SCALE GENOMIC DNA]</scope>
    <source>
        <strain evidence="2">LFW-283_2</strain>
    </source>
</reference>
<evidence type="ECO:0000313" key="2">
    <source>
        <dbReference type="EMBL" id="VVC02861.1"/>
    </source>
</evidence>
<proteinExistence type="predicted"/>
<name>A0A5E4LMV7_9ARCH</name>